<keyword evidence="1" id="KW-1133">Transmembrane helix</keyword>
<feature type="transmembrane region" description="Helical" evidence="1">
    <location>
        <begin position="209"/>
        <end position="226"/>
    </location>
</feature>
<evidence type="ECO:0000256" key="1">
    <source>
        <dbReference type="SAM" id="Phobius"/>
    </source>
</evidence>
<name>A0ABS6VQA7_9GAMM</name>
<dbReference type="Proteomes" id="UP001166291">
    <property type="component" value="Unassembled WGS sequence"/>
</dbReference>
<feature type="transmembrane region" description="Helical" evidence="1">
    <location>
        <begin position="182"/>
        <end position="203"/>
    </location>
</feature>
<dbReference type="RefSeq" id="WP_219042694.1">
    <property type="nucleotide sequence ID" value="NZ_JAHWDQ010000001.1"/>
</dbReference>
<sequence length="335" mass="37954">MSERIDAEELLTSGQLTQEWLRESGIATVKPVDLFVSLYEQTRDYIAQGVNIDDAQFTVAELNALLKGKKEGEDSADVARKYVVDNLKKYQELVAEHRESLDAYLRKHKQSQRVVISSTESQGRHKKHYFLKLEPLDGDDGETQTVPKIDPRYVQYRVKQLPRPWLLARPFMALTLVGWRRTVFLAGIFVLVLALGGPIVHALVIRKLLLLHLYIIIVSAGVFYVVRPIYDVIERSILIAPDWMSGFTVPSAQLELREVGTFESGRAIRQIRLAVYEGECPICGGSINVEDGKGEFKGRLIGECSRARAEHIYSFDHISKVGVPLRKNGYYQPKV</sequence>
<reference evidence="2" key="1">
    <citation type="submission" date="2021-07" db="EMBL/GenBank/DDBJ databases">
        <title>Zhongshania sp. CAU 1632 isolated from seawater.</title>
        <authorList>
            <person name="Kim W."/>
        </authorList>
    </citation>
    <scope>NUCLEOTIDE SEQUENCE</scope>
    <source>
        <strain evidence="2">CAU 1632</strain>
    </source>
</reference>
<protein>
    <submittedName>
        <fullName evidence="2">Uncharacterized protein</fullName>
    </submittedName>
</protein>
<evidence type="ECO:0000313" key="3">
    <source>
        <dbReference type="Proteomes" id="UP001166291"/>
    </source>
</evidence>
<organism evidence="2 3">
    <name type="scientific">Zhongshania aquimaris</name>
    <dbReference type="NCBI Taxonomy" id="2857107"/>
    <lineage>
        <taxon>Bacteria</taxon>
        <taxon>Pseudomonadati</taxon>
        <taxon>Pseudomonadota</taxon>
        <taxon>Gammaproteobacteria</taxon>
        <taxon>Cellvibrionales</taxon>
        <taxon>Spongiibacteraceae</taxon>
        <taxon>Zhongshania</taxon>
    </lineage>
</organism>
<comment type="caution">
    <text evidence="2">The sequence shown here is derived from an EMBL/GenBank/DDBJ whole genome shotgun (WGS) entry which is preliminary data.</text>
</comment>
<keyword evidence="1" id="KW-0472">Membrane</keyword>
<accession>A0ABS6VQA7</accession>
<dbReference type="EMBL" id="JAHWDQ010000001">
    <property type="protein sequence ID" value="MBW2940503.1"/>
    <property type="molecule type" value="Genomic_DNA"/>
</dbReference>
<proteinExistence type="predicted"/>
<gene>
    <name evidence="2" type="ORF">KXJ70_06950</name>
</gene>
<keyword evidence="1" id="KW-0812">Transmembrane</keyword>
<evidence type="ECO:0000313" key="2">
    <source>
        <dbReference type="EMBL" id="MBW2940503.1"/>
    </source>
</evidence>
<keyword evidence="3" id="KW-1185">Reference proteome</keyword>